<dbReference type="InterPro" id="IPR003018">
    <property type="entry name" value="GAF"/>
</dbReference>
<dbReference type="CDD" id="cd01949">
    <property type="entry name" value="GGDEF"/>
    <property type="match status" value="1"/>
</dbReference>
<dbReference type="Gene3D" id="3.30.450.40">
    <property type="match status" value="1"/>
</dbReference>
<evidence type="ECO:0000256" key="1">
    <source>
        <dbReference type="ARBA" id="ARBA00012528"/>
    </source>
</evidence>
<dbReference type="InterPro" id="IPR029016">
    <property type="entry name" value="GAF-like_dom_sf"/>
</dbReference>
<dbReference type="Pfam" id="PF00990">
    <property type="entry name" value="GGDEF"/>
    <property type="match status" value="1"/>
</dbReference>
<dbReference type="EMBL" id="VENJ01000015">
    <property type="protein sequence ID" value="MTJ05155.1"/>
    <property type="molecule type" value="Genomic_DNA"/>
</dbReference>
<protein>
    <recommendedName>
        <fullName evidence="1">diguanylate cyclase</fullName>
        <ecNumber evidence="1">2.7.7.65</ecNumber>
    </recommendedName>
</protein>
<dbReference type="SMART" id="SM00267">
    <property type="entry name" value="GGDEF"/>
    <property type="match status" value="1"/>
</dbReference>
<dbReference type="Pfam" id="PF13185">
    <property type="entry name" value="GAF_2"/>
    <property type="match status" value="1"/>
</dbReference>
<evidence type="ECO:0000313" key="4">
    <source>
        <dbReference type="EMBL" id="MTJ05155.1"/>
    </source>
</evidence>
<dbReference type="Proteomes" id="UP000483078">
    <property type="component" value="Unassembled WGS sequence"/>
</dbReference>
<reference evidence="4 5" key="1">
    <citation type="submission" date="2019-06" db="EMBL/GenBank/DDBJ databases">
        <title>Enrichment of Autotrophic Halophilic Microorganisms from Red Sea Brine Pool Using Microbial Electrosynthesis System.</title>
        <authorList>
            <person name="Alqahtani M.F."/>
            <person name="Bajracharya S."/>
            <person name="Katuri K.P."/>
            <person name="Ali M."/>
            <person name="Saikaly P.E."/>
        </authorList>
    </citation>
    <scope>NUCLEOTIDE SEQUENCE [LARGE SCALE GENOMIC DNA]</scope>
    <source>
        <strain evidence="4">MES6</strain>
    </source>
</reference>
<name>A0A7C9L8C3_9RHOB</name>
<comment type="caution">
    <text evidence="4">The sequence shown here is derived from an EMBL/GenBank/DDBJ whole genome shotgun (WGS) entry which is preliminary data.</text>
</comment>
<dbReference type="GO" id="GO:0005886">
    <property type="term" value="C:plasma membrane"/>
    <property type="evidence" value="ECO:0007669"/>
    <property type="project" value="TreeGrafter"/>
</dbReference>
<dbReference type="InterPro" id="IPR043128">
    <property type="entry name" value="Rev_trsase/Diguanyl_cyclase"/>
</dbReference>
<dbReference type="EC" id="2.7.7.65" evidence="1"/>
<dbReference type="InterPro" id="IPR050469">
    <property type="entry name" value="Diguanylate_Cyclase"/>
</dbReference>
<dbReference type="PROSITE" id="PS50887">
    <property type="entry name" value="GGDEF"/>
    <property type="match status" value="1"/>
</dbReference>
<dbReference type="SUPFAM" id="SSF55073">
    <property type="entry name" value="Nucleotide cyclase"/>
    <property type="match status" value="1"/>
</dbReference>
<comment type="catalytic activity">
    <reaction evidence="2">
        <text>2 GTP = 3',3'-c-di-GMP + 2 diphosphate</text>
        <dbReference type="Rhea" id="RHEA:24898"/>
        <dbReference type="ChEBI" id="CHEBI:33019"/>
        <dbReference type="ChEBI" id="CHEBI:37565"/>
        <dbReference type="ChEBI" id="CHEBI:58805"/>
        <dbReference type="EC" id="2.7.7.65"/>
    </reaction>
</comment>
<organism evidence="4 5">
    <name type="scientific">Sediminimonas qiaohouensis</name>
    <dbReference type="NCBI Taxonomy" id="552061"/>
    <lineage>
        <taxon>Bacteria</taxon>
        <taxon>Pseudomonadati</taxon>
        <taxon>Pseudomonadota</taxon>
        <taxon>Alphaproteobacteria</taxon>
        <taxon>Rhodobacterales</taxon>
        <taxon>Roseobacteraceae</taxon>
        <taxon>Sediminimonas</taxon>
    </lineage>
</organism>
<dbReference type="SMART" id="SM00065">
    <property type="entry name" value="GAF"/>
    <property type="match status" value="1"/>
</dbReference>
<dbReference type="PANTHER" id="PTHR45138">
    <property type="entry name" value="REGULATORY COMPONENTS OF SENSORY TRANSDUCTION SYSTEM"/>
    <property type="match status" value="1"/>
</dbReference>
<evidence type="ECO:0000256" key="2">
    <source>
        <dbReference type="ARBA" id="ARBA00034247"/>
    </source>
</evidence>
<dbReference type="GO" id="GO:0052621">
    <property type="term" value="F:diguanylate cyclase activity"/>
    <property type="evidence" value="ECO:0007669"/>
    <property type="project" value="UniProtKB-EC"/>
</dbReference>
<dbReference type="AlphaFoldDB" id="A0A7C9L8C3"/>
<gene>
    <name evidence="4" type="ORF">FH759_10760</name>
</gene>
<dbReference type="SUPFAM" id="SSF55781">
    <property type="entry name" value="GAF domain-like"/>
    <property type="match status" value="1"/>
</dbReference>
<sequence>MRKGNFKVTLPEVDNKEDPLALLGQELVQLGIALDQRFEQIGKIQKISQDISGGSFTHGVLDRVYETFHQLIPYDRIGCALITEDWGHVRAWWAKANYPERLRIRAGYQAKLAGSSLETIIATGEPRILNDLEAHLEAHPKSVSTRLIVAEGIRSSLTCPLIAEGKPVGFLFFSSREKNTYHSEDRLAFMEIAGHLSTLIERSRFYQQIHDLNQELLRAQDALKEQALRDALTGLLNHGAILESLDEHLARAQRQFEPLSILMVDVDHFKKINDSYGHLVGDTVLKAVAATLQACLRGHDRLGRYGGEEFLIVLGGTPLEAAQQVAERIRAEVAALQLNSGDETLSVTISIGVTAPKPNTTEQPTSLLARADAALYEAKREGRNRVHTAAVG</sequence>
<dbReference type="GO" id="GO:1902201">
    <property type="term" value="P:negative regulation of bacterial-type flagellum-dependent cell motility"/>
    <property type="evidence" value="ECO:0007669"/>
    <property type="project" value="TreeGrafter"/>
</dbReference>
<feature type="domain" description="GGDEF" evidence="3">
    <location>
        <begin position="257"/>
        <end position="391"/>
    </location>
</feature>
<dbReference type="InterPro" id="IPR000160">
    <property type="entry name" value="GGDEF_dom"/>
</dbReference>
<dbReference type="GO" id="GO:0043709">
    <property type="term" value="P:cell adhesion involved in single-species biofilm formation"/>
    <property type="evidence" value="ECO:0007669"/>
    <property type="project" value="TreeGrafter"/>
</dbReference>
<proteinExistence type="predicted"/>
<evidence type="ECO:0000313" key="5">
    <source>
        <dbReference type="Proteomes" id="UP000483078"/>
    </source>
</evidence>
<accession>A0A7C9L8C3</accession>
<dbReference type="PANTHER" id="PTHR45138:SF9">
    <property type="entry name" value="DIGUANYLATE CYCLASE DGCM-RELATED"/>
    <property type="match status" value="1"/>
</dbReference>
<dbReference type="Gene3D" id="3.30.70.270">
    <property type="match status" value="1"/>
</dbReference>
<evidence type="ECO:0000259" key="3">
    <source>
        <dbReference type="PROSITE" id="PS50887"/>
    </source>
</evidence>
<dbReference type="FunFam" id="3.30.70.270:FF:000001">
    <property type="entry name" value="Diguanylate cyclase domain protein"/>
    <property type="match status" value="1"/>
</dbReference>
<dbReference type="InterPro" id="IPR029787">
    <property type="entry name" value="Nucleotide_cyclase"/>
</dbReference>
<dbReference type="NCBIfam" id="TIGR00254">
    <property type="entry name" value="GGDEF"/>
    <property type="match status" value="1"/>
</dbReference>